<comment type="caution">
    <text evidence="2">The sequence shown here is derived from an EMBL/GenBank/DDBJ whole genome shotgun (WGS) entry which is preliminary data.</text>
</comment>
<name>A0A5C6NW64_9TELE</name>
<evidence type="ECO:0000256" key="1">
    <source>
        <dbReference type="SAM" id="MobiDB-lite"/>
    </source>
</evidence>
<proteinExistence type="predicted"/>
<evidence type="ECO:0000313" key="2">
    <source>
        <dbReference type="EMBL" id="TWW70260.1"/>
    </source>
</evidence>
<evidence type="ECO:0000313" key="3">
    <source>
        <dbReference type="Proteomes" id="UP000324091"/>
    </source>
</evidence>
<organism evidence="2 3">
    <name type="scientific">Takifugu flavidus</name>
    <name type="common">sansaifugu</name>
    <dbReference type="NCBI Taxonomy" id="433684"/>
    <lineage>
        <taxon>Eukaryota</taxon>
        <taxon>Metazoa</taxon>
        <taxon>Chordata</taxon>
        <taxon>Craniata</taxon>
        <taxon>Vertebrata</taxon>
        <taxon>Euteleostomi</taxon>
        <taxon>Actinopterygii</taxon>
        <taxon>Neopterygii</taxon>
        <taxon>Teleostei</taxon>
        <taxon>Neoteleostei</taxon>
        <taxon>Acanthomorphata</taxon>
        <taxon>Eupercaria</taxon>
        <taxon>Tetraodontiformes</taxon>
        <taxon>Tetradontoidea</taxon>
        <taxon>Tetraodontidae</taxon>
        <taxon>Takifugu</taxon>
    </lineage>
</organism>
<sequence length="152" mass="16642">MKQSKAGTRVSASQPDQSGRDEMHSSTYISGGMWTRCFRHPGQAWRRRECCSVPALHRHPCGHPCFSTCHSTPDTGVHASTAELSVVERRKVLESKTEDSAVLQSSDKSAETRCTLSLGGCKRQSLAEVLSQLPFRSQNQNLSIILISGIGN</sequence>
<gene>
    <name evidence="2" type="ORF">D4764_18G0010660</name>
</gene>
<reference evidence="2 3" key="1">
    <citation type="submission" date="2019-04" db="EMBL/GenBank/DDBJ databases">
        <title>Chromosome genome assembly for Takifugu flavidus.</title>
        <authorList>
            <person name="Xiao S."/>
        </authorList>
    </citation>
    <scope>NUCLEOTIDE SEQUENCE [LARGE SCALE GENOMIC DNA]</scope>
    <source>
        <strain evidence="2">HTHZ2018</strain>
        <tissue evidence="2">Muscle</tissue>
    </source>
</reference>
<protein>
    <submittedName>
        <fullName evidence="2">Uncharacterized protein</fullName>
    </submittedName>
</protein>
<dbReference type="Proteomes" id="UP000324091">
    <property type="component" value="Chromosome 18"/>
</dbReference>
<feature type="region of interest" description="Disordered" evidence="1">
    <location>
        <begin position="1"/>
        <end position="27"/>
    </location>
</feature>
<dbReference type="AlphaFoldDB" id="A0A5C6NW64"/>
<dbReference type="EMBL" id="RHFK02000010">
    <property type="protein sequence ID" value="TWW70260.1"/>
    <property type="molecule type" value="Genomic_DNA"/>
</dbReference>
<feature type="compositionally biased region" description="Polar residues" evidence="1">
    <location>
        <begin position="1"/>
        <end position="17"/>
    </location>
</feature>
<keyword evidence="3" id="KW-1185">Reference proteome</keyword>
<accession>A0A5C6NW64</accession>